<accession>A0ABR9DMP2</accession>
<dbReference type="Pfam" id="PF25849">
    <property type="entry name" value="PelX_N"/>
    <property type="match status" value="1"/>
</dbReference>
<evidence type="ECO:0000256" key="6">
    <source>
        <dbReference type="ARBA" id="ARBA00022837"/>
    </source>
</evidence>
<keyword evidence="10" id="KW-0812">Transmembrane</keyword>
<comment type="similarity">
    <text evidence="8">Belongs to the polysaccharide lyase 9 family.</text>
</comment>
<feature type="compositionally biased region" description="Low complexity" evidence="9">
    <location>
        <begin position="815"/>
        <end position="844"/>
    </location>
</feature>
<keyword evidence="7" id="KW-0456">Lyase</keyword>
<evidence type="ECO:0000256" key="9">
    <source>
        <dbReference type="SAM" id="MobiDB-lite"/>
    </source>
</evidence>
<protein>
    <submittedName>
        <fullName evidence="13">Right-handed parallel beta-helix repeat-containing protein</fullName>
    </submittedName>
</protein>
<dbReference type="InterPro" id="IPR011050">
    <property type="entry name" value="Pectin_lyase_fold/virulence"/>
</dbReference>
<reference evidence="13 14" key="1">
    <citation type="submission" date="2020-09" db="EMBL/GenBank/DDBJ databases">
        <title>Flavimobilis rhizosphaerae sp. nov., isolated from rhizosphere soil of Spartina alterniflora.</title>
        <authorList>
            <person name="Hanqin C."/>
        </authorList>
    </citation>
    <scope>NUCLEOTIDE SEQUENCE [LARGE SCALE GENOMIC DNA]</scope>
    <source>
        <strain evidence="13 14">GY 10621</strain>
    </source>
</reference>
<keyword evidence="3" id="KW-0964">Secreted</keyword>
<dbReference type="Gene3D" id="2.160.20.10">
    <property type="entry name" value="Single-stranded right-handed beta-helix, Pectin lyase-like"/>
    <property type="match status" value="1"/>
</dbReference>
<keyword evidence="5 11" id="KW-0732">Signal</keyword>
<dbReference type="InterPro" id="IPR058953">
    <property type="entry name" value="PelX-like_N"/>
</dbReference>
<dbReference type="InterPro" id="IPR012334">
    <property type="entry name" value="Pectin_lyas_fold"/>
</dbReference>
<feature type="transmembrane region" description="Helical" evidence="10">
    <location>
        <begin position="889"/>
        <end position="909"/>
    </location>
</feature>
<evidence type="ECO:0000256" key="3">
    <source>
        <dbReference type="ARBA" id="ARBA00022525"/>
    </source>
</evidence>
<feature type="signal peptide" evidence="11">
    <location>
        <begin position="1"/>
        <end position="31"/>
    </location>
</feature>
<proteinExistence type="inferred from homology"/>
<evidence type="ECO:0000256" key="11">
    <source>
        <dbReference type="SAM" id="SignalP"/>
    </source>
</evidence>
<dbReference type="RefSeq" id="WP_192277547.1">
    <property type="nucleotide sequence ID" value="NZ_JACZDF010000001.1"/>
</dbReference>
<evidence type="ECO:0000313" key="13">
    <source>
        <dbReference type="EMBL" id="MBD9698406.1"/>
    </source>
</evidence>
<evidence type="ECO:0000256" key="7">
    <source>
        <dbReference type="ARBA" id="ARBA00023239"/>
    </source>
</evidence>
<keyword evidence="10" id="KW-1133">Transmembrane helix</keyword>
<sequence length="917" mass="94916">MRRTPTHARRAWAAFGAVVLATGALAPAAVAADAAAPGGAPGSWKIDHIGVGSGGSAVLDADGTLVVDATSASNKIADSEDGFWYYYTPVDAATENFTLTATFTIDDASKKDGQSGFGLLAVDDLVPGNTSARYMNSVGTMAARYRVDGATVNGMPGARIVTGYTEAPTVASANRDMTQSRPFDLTWRDDRVATPSSPRFETGDTFTMTLRRSNTGYHFSTTLDGTPHEEILYDRTVLDTQSADQLYVGIAVARKIKVTVSDIRYTTVAPADDDPAQPRPTEHVIPRLVADVPATTSRTTLDVPVTANVHGTAVVVDAAGTPVSDPVTVAPGVEQTLTMPLVAGRNTRNVRLTPAPRAEQTQLKDWEELTSYDPLLVDVSVTVDRLGVPGEAIFVAPDGTPDGAGTPASPVDVHTAVSYVQPGQQIVLAGGTYALTEAVVVERGNDGTVDAPITLMSAPGQRAVLDLTGSARGGILLRGNHWHLFDLELKNAPSTGKALLVSGSHNVVERIESHHNLGTGIQVSAVSESTPRAQWPAHNLVVSSVSHNNADPSANDADGFAAKLTVGDGNVFRWNIAHHNIDDGWDLYAKSTTGPIGNVVVEQSVAYANGRVADPADTRVGEGNGFKLGGESMPGQHVLRNSVAFDNLASGVTSNSGPDVRVDRVTSVTSASRNLSLYTSAATTDFRVTGFLSWRGTVADQVALKNQADTITTDPSNVLDLRTGAGALARAALATSADVDATWFESVDTSIVPTIAADGSIDMHGLLVPTAAAPAGTGAVLGTNPSPTRLVVMPPVGSSVEPTDPPSTTPPTTPPTTTEPTDAPDPTQEPTEGTTTPTDEPSTGAPTDDATGAPTHDGVDDSEGDDDATDDPRDDAAGPSDGELPVTGVAGGAVAAALAAVLLTAGAVLRSRREQEV</sequence>
<comment type="subcellular location">
    <subcellularLocation>
        <location evidence="2">Secreted</location>
    </subcellularLocation>
</comment>
<evidence type="ECO:0000256" key="5">
    <source>
        <dbReference type="ARBA" id="ARBA00022729"/>
    </source>
</evidence>
<keyword evidence="6" id="KW-0106">Calcium</keyword>
<dbReference type="SUPFAM" id="SSF51126">
    <property type="entry name" value="Pectin lyase-like"/>
    <property type="match status" value="1"/>
</dbReference>
<feature type="region of interest" description="Disordered" evidence="9">
    <location>
        <begin position="779"/>
        <end position="887"/>
    </location>
</feature>
<feature type="compositionally biased region" description="Acidic residues" evidence="9">
    <location>
        <begin position="860"/>
        <end position="869"/>
    </location>
</feature>
<keyword evidence="14" id="KW-1185">Reference proteome</keyword>
<evidence type="ECO:0000256" key="2">
    <source>
        <dbReference type="ARBA" id="ARBA00004613"/>
    </source>
</evidence>
<organism evidence="13 14">
    <name type="scientific">Flavimobilis rhizosphaerae</name>
    <dbReference type="NCBI Taxonomy" id="2775421"/>
    <lineage>
        <taxon>Bacteria</taxon>
        <taxon>Bacillati</taxon>
        <taxon>Actinomycetota</taxon>
        <taxon>Actinomycetes</taxon>
        <taxon>Micrococcales</taxon>
        <taxon>Jonesiaceae</taxon>
        <taxon>Flavimobilis</taxon>
    </lineage>
</organism>
<dbReference type="Proteomes" id="UP000642107">
    <property type="component" value="Unassembled WGS sequence"/>
</dbReference>
<dbReference type="PANTHER" id="PTHR40088:SF1">
    <property type="entry name" value="PECTATE LYASE PEL9"/>
    <property type="match status" value="1"/>
</dbReference>
<dbReference type="PANTHER" id="PTHR40088">
    <property type="entry name" value="PECTATE LYASE (EUROFUNG)"/>
    <property type="match status" value="1"/>
</dbReference>
<feature type="compositionally biased region" description="Pro residues" evidence="9">
    <location>
        <begin position="803"/>
        <end position="814"/>
    </location>
</feature>
<evidence type="ECO:0000313" key="14">
    <source>
        <dbReference type="Proteomes" id="UP000642107"/>
    </source>
</evidence>
<keyword evidence="4" id="KW-0479">Metal-binding</keyword>
<name>A0ABR9DMP2_9MICO</name>
<keyword evidence="10" id="KW-0472">Membrane</keyword>
<evidence type="ECO:0000259" key="12">
    <source>
        <dbReference type="Pfam" id="PF25849"/>
    </source>
</evidence>
<evidence type="ECO:0000256" key="1">
    <source>
        <dbReference type="ARBA" id="ARBA00001913"/>
    </source>
</evidence>
<feature type="chain" id="PRO_5045597511" evidence="11">
    <location>
        <begin position="32"/>
        <end position="917"/>
    </location>
</feature>
<feature type="domain" description="Pectate disaccharide-lyase-like N-terminal" evidence="12">
    <location>
        <begin position="74"/>
        <end position="267"/>
    </location>
</feature>
<evidence type="ECO:0000256" key="4">
    <source>
        <dbReference type="ARBA" id="ARBA00022723"/>
    </source>
</evidence>
<comment type="cofactor">
    <cofactor evidence="1">
        <name>Ca(2+)</name>
        <dbReference type="ChEBI" id="CHEBI:29108"/>
    </cofactor>
</comment>
<gene>
    <name evidence="13" type="ORF">IGS67_02710</name>
</gene>
<evidence type="ECO:0000256" key="10">
    <source>
        <dbReference type="SAM" id="Phobius"/>
    </source>
</evidence>
<dbReference type="EMBL" id="JACZDF010000001">
    <property type="protein sequence ID" value="MBD9698406.1"/>
    <property type="molecule type" value="Genomic_DNA"/>
</dbReference>
<comment type="caution">
    <text evidence="13">The sequence shown here is derived from an EMBL/GenBank/DDBJ whole genome shotgun (WGS) entry which is preliminary data.</text>
</comment>
<dbReference type="InterPro" id="IPR052052">
    <property type="entry name" value="Polysaccharide_Lyase_9"/>
</dbReference>
<evidence type="ECO:0000256" key="8">
    <source>
        <dbReference type="ARBA" id="ARBA00038263"/>
    </source>
</evidence>